<protein>
    <submittedName>
        <fullName evidence="1">Uncharacterized protein</fullName>
    </submittedName>
</protein>
<reference evidence="1 2" key="1">
    <citation type="submission" date="2020-08" db="EMBL/GenBank/DDBJ databases">
        <title>Genomic Encyclopedia of Type Strains, Phase IV (KMG-IV): sequencing the most valuable type-strain genomes for metagenomic binning, comparative biology and taxonomic classification.</title>
        <authorList>
            <person name="Goeker M."/>
        </authorList>
    </citation>
    <scope>NUCLEOTIDE SEQUENCE [LARGE SCALE GENOMIC DNA]</scope>
    <source>
        <strain evidence="1 2">DSM 101791</strain>
    </source>
</reference>
<accession>A0A7W8GIY1</accession>
<comment type="caution">
    <text evidence="1">The sequence shown here is derived from an EMBL/GenBank/DDBJ whole genome shotgun (WGS) entry which is preliminary data.</text>
</comment>
<dbReference type="EMBL" id="JACHFN010000021">
    <property type="protein sequence ID" value="MBB5236159.1"/>
    <property type="molecule type" value="Genomic_DNA"/>
</dbReference>
<sequence>MQDAADYTSASQIARVLTEKWVSQQVACPLCGSTLKPLANNTPGRDFYCVECAASYQLKSYKGKRKPKLIGAEYRTTVSILLAAGGPHLLVVRYSKEYMVQEVFWAENKDITKDHVQPRRPLSSTARRAGWQGSTLFLGQIPFKILLCKPLGGAA</sequence>
<evidence type="ECO:0000313" key="1">
    <source>
        <dbReference type="EMBL" id="MBB5236159.1"/>
    </source>
</evidence>
<keyword evidence="2" id="KW-1185">Reference proteome</keyword>
<name>A0A7W8GIY1_9DEIO</name>
<dbReference type="Gene3D" id="3.40.210.30">
    <property type="entry name" value="Dam replacing family, catalytic PD-(D/E)XK domain"/>
    <property type="match status" value="1"/>
</dbReference>
<dbReference type="AlphaFoldDB" id="A0A7W8GIY1"/>
<dbReference type="Pfam" id="PF06044">
    <property type="entry name" value="DpnI"/>
    <property type="match status" value="1"/>
</dbReference>
<dbReference type="InterPro" id="IPR043025">
    <property type="entry name" value="DRP_PD-(D/E)XK_dom"/>
</dbReference>
<evidence type="ECO:0000313" key="2">
    <source>
        <dbReference type="Proteomes" id="UP000525389"/>
    </source>
</evidence>
<dbReference type="InterPro" id="IPR010324">
    <property type="entry name" value="DRP"/>
</dbReference>
<gene>
    <name evidence="1" type="ORF">HNQ09_003627</name>
</gene>
<dbReference type="RefSeq" id="WP_184031816.1">
    <property type="nucleotide sequence ID" value="NZ_JACHFN010000021.1"/>
</dbReference>
<dbReference type="Proteomes" id="UP000525389">
    <property type="component" value="Unassembled WGS sequence"/>
</dbReference>
<proteinExistence type="predicted"/>
<organism evidence="1 2">
    <name type="scientific">Deinococcus budaensis</name>
    <dbReference type="NCBI Taxonomy" id="1665626"/>
    <lineage>
        <taxon>Bacteria</taxon>
        <taxon>Thermotogati</taxon>
        <taxon>Deinococcota</taxon>
        <taxon>Deinococci</taxon>
        <taxon>Deinococcales</taxon>
        <taxon>Deinococcaceae</taxon>
        <taxon>Deinococcus</taxon>
    </lineage>
</organism>